<gene>
    <name evidence="2" type="ORF">D8888_10945</name>
    <name evidence="3" type="ORF">NCTC11085_02244</name>
</gene>
<dbReference type="InterPro" id="IPR049746">
    <property type="entry name" value="TcpD-like_C"/>
</dbReference>
<proteinExistence type="predicted"/>
<dbReference type="AlphaFoldDB" id="A0A2X3V508"/>
<keyword evidence="1" id="KW-0812">Transmembrane</keyword>
<organism evidence="3 4">
    <name type="scientific">Streptococcus sanguinis</name>
    <dbReference type="NCBI Taxonomy" id="1305"/>
    <lineage>
        <taxon>Bacteria</taxon>
        <taxon>Bacillati</taxon>
        <taxon>Bacillota</taxon>
        <taxon>Bacilli</taxon>
        <taxon>Lactobacillales</taxon>
        <taxon>Streptococcaceae</taxon>
        <taxon>Streptococcus</taxon>
    </lineage>
</organism>
<sequence>MKEVILLLLKDVGAWGALGIGAGAGIVTFLTDRSGGKILKSIGIGLAVAFFCYQPELVLNKVSEILSTLVNLFKIGG</sequence>
<dbReference type="NCBIfam" id="NF040686">
    <property type="entry name" value="TcpD_dom"/>
    <property type="match status" value="1"/>
</dbReference>
<dbReference type="Proteomes" id="UP000249623">
    <property type="component" value="Chromosome 1"/>
</dbReference>
<reference evidence="3 4" key="1">
    <citation type="submission" date="2018-06" db="EMBL/GenBank/DDBJ databases">
        <authorList>
            <consortium name="Pathogen Informatics"/>
            <person name="Doyle S."/>
        </authorList>
    </citation>
    <scope>NUCLEOTIDE SEQUENCE [LARGE SCALE GENOMIC DNA]</scope>
    <source>
        <strain evidence="3 4">NCTC11085</strain>
    </source>
</reference>
<reference evidence="2 5" key="2">
    <citation type="submission" date="2018-11" db="EMBL/GenBank/DDBJ databases">
        <title>Species Designations Belie Phenotypic and Genotypic Heterogeneity in Oral Streptococci.</title>
        <authorList>
            <person name="Velsko I."/>
        </authorList>
    </citation>
    <scope>NUCLEOTIDE SEQUENCE [LARGE SCALE GENOMIC DNA]</scope>
    <source>
        <strain evidence="2 5">KLC04</strain>
    </source>
</reference>
<keyword evidence="1" id="KW-1133">Transmembrane helix</keyword>
<evidence type="ECO:0000313" key="2">
    <source>
        <dbReference type="EMBL" id="RSI06769.1"/>
    </source>
</evidence>
<keyword evidence="1" id="KW-0472">Membrane</keyword>
<feature type="transmembrane region" description="Helical" evidence="1">
    <location>
        <begin position="12"/>
        <end position="31"/>
    </location>
</feature>
<evidence type="ECO:0000256" key="1">
    <source>
        <dbReference type="SAM" id="Phobius"/>
    </source>
</evidence>
<evidence type="ECO:0000313" key="3">
    <source>
        <dbReference type="EMBL" id="SQF36404.1"/>
    </source>
</evidence>
<dbReference type="Proteomes" id="UP000272846">
    <property type="component" value="Unassembled WGS sequence"/>
</dbReference>
<dbReference type="EMBL" id="LS483346">
    <property type="protein sequence ID" value="SQF36404.1"/>
    <property type="molecule type" value="Genomic_DNA"/>
</dbReference>
<dbReference type="RefSeq" id="WP_002927209.1">
    <property type="nucleotide sequence ID" value="NZ_CP071420.1"/>
</dbReference>
<name>A0A2X3V508_STRSA</name>
<protein>
    <submittedName>
        <fullName evidence="3">Uncharacterized protein</fullName>
    </submittedName>
</protein>
<dbReference type="EMBL" id="RJMK01000010">
    <property type="protein sequence ID" value="RSI06769.1"/>
    <property type="molecule type" value="Genomic_DNA"/>
</dbReference>
<accession>A0A2X3V508</accession>
<evidence type="ECO:0000313" key="5">
    <source>
        <dbReference type="Proteomes" id="UP000272846"/>
    </source>
</evidence>
<evidence type="ECO:0000313" key="4">
    <source>
        <dbReference type="Proteomes" id="UP000249623"/>
    </source>
</evidence>